<proteinExistence type="predicted"/>
<evidence type="ECO:0000313" key="3">
    <source>
        <dbReference type="Proteomes" id="UP001595711"/>
    </source>
</evidence>
<dbReference type="SUPFAM" id="SSF56349">
    <property type="entry name" value="DNA breaking-rejoining enzymes"/>
    <property type="match status" value="1"/>
</dbReference>
<comment type="caution">
    <text evidence="2">The sequence shown here is derived from an EMBL/GenBank/DDBJ whole genome shotgun (WGS) entry which is preliminary data.</text>
</comment>
<accession>A0ABV7VLK8</accession>
<dbReference type="Gene3D" id="1.10.443.10">
    <property type="entry name" value="Intergrase catalytic core"/>
    <property type="match status" value="1"/>
</dbReference>
<dbReference type="RefSeq" id="WP_379729969.1">
    <property type="nucleotide sequence ID" value="NZ_JBHRYJ010000008.1"/>
</dbReference>
<evidence type="ECO:0008006" key="4">
    <source>
        <dbReference type="Google" id="ProtNLM"/>
    </source>
</evidence>
<evidence type="ECO:0000256" key="1">
    <source>
        <dbReference type="ARBA" id="ARBA00023172"/>
    </source>
</evidence>
<keyword evidence="1" id="KW-0233">DNA recombination</keyword>
<sequence length="78" mass="8794">MRDEARLIKADGTKPRLHDLRHFYGQMAADAGLHEKQIMALMGHSTTRMSARYSKYGREARSLLAENVANRIAAKVPL</sequence>
<organism evidence="2 3">
    <name type="scientific">Ferrovibrio xuzhouensis</name>
    <dbReference type="NCBI Taxonomy" id="1576914"/>
    <lineage>
        <taxon>Bacteria</taxon>
        <taxon>Pseudomonadati</taxon>
        <taxon>Pseudomonadota</taxon>
        <taxon>Alphaproteobacteria</taxon>
        <taxon>Rhodospirillales</taxon>
        <taxon>Rhodospirillaceae</taxon>
        <taxon>Ferrovibrio</taxon>
    </lineage>
</organism>
<dbReference type="EMBL" id="JBHRYJ010000008">
    <property type="protein sequence ID" value="MFC3678339.1"/>
    <property type="molecule type" value="Genomic_DNA"/>
</dbReference>
<dbReference type="Proteomes" id="UP001595711">
    <property type="component" value="Unassembled WGS sequence"/>
</dbReference>
<keyword evidence="3" id="KW-1185">Reference proteome</keyword>
<protein>
    <recommendedName>
        <fullName evidence="4">Phage integrase family protein</fullName>
    </recommendedName>
</protein>
<evidence type="ECO:0000313" key="2">
    <source>
        <dbReference type="EMBL" id="MFC3678339.1"/>
    </source>
</evidence>
<dbReference type="InterPro" id="IPR011010">
    <property type="entry name" value="DNA_brk_join_enz"/>
</dbReference>
<name>A0ABV7VLK8_9PROT</name>
<dbReference type="InterPro" id="IPR013762">
    <property type="entry name" value="Integrase-like_cat_sf"/>
</dbReference>
<reference evidence="3" key="1">
    <citation type="journal article" date="2019" name="Int. J. Syst. Evol. Microbiol.">
        <title>The Global Catalogue of Microorganisms (GCM) 10K type strain sequencing project: providing services to taxonomists for standard genome sequencing and annotation.</title>
        <authorList>
            <consortium name="The Broad Institute Genomics Platform"/>
            <consortium name="The Broad Institute Genome Sequencing Center for Infectious Disease"/>
            <person name="Wu L."/>
            <person name="Ma J."/>
        </authorList>
    </citation>
    <scope>NUCLEOTIDE SEQUENCE [LARGE SCALE GENOMIC DNA]</scope>
    <source>
        <strain evidence="3">KCTC 42182</strain>
    </source>
</reference>
<gene>
    <name evidence="2" type="ORF">ACFOOQ_22530</name>
</gene>